<dbReference type="eggNOG" id="COG4206">
    <property type="taxonomic scope" value="Bacteria"/>
</dbReference>
<name>F3QV63_9BACT</name>
<evidence type="ECO:0000256" key="1">
    <source>
        <dbReference type="SAM" id="SignalP"/>
    </source>
</evidence>
<proteinExistence type="predicted"/>
<dbReference type="AlphaFoldDB" id="F3QV63"/>
<dbReference type="HOGENOM" id="CLU_012729_0_0_10"/>
<dbReference type="eggNOG" id="COG1615">
    <property type="taxonomic scope" value="Bacteria"/>
</dbReference>
<dbReference type="STRING" id="762982.HMPREF9442_02088"/>
<dbReference type="RefSeq" id="WP_008627801.1">
    <property type="nucleotide sequence ID" value="NZ_GL883865.1"/>
</dbReference>
<keyword evidence="3" id="KW-1185">Reference proteome</keyword>
<keyword evidence="1" id="KW-0732">Signal</keyword>
<accession>F3QV63</accession>
<sequence length="966" mass="113124">MKRWITFLFIFYAVLSAAVAQNKPTRFDVWGQVLDANTHGILSGVKVSLLSQDSVCIGTVTSFDNGITNNNYQIGNVPGSGNYILHLEKKGYTSIYKNVTLKYHKSRRPTVILDAIPMHREMVRKLKEVKVTATLVKMVMKKDTVVFNADAFQLAEGSMLDQLVARLPGVELRGNGQIYVNGRFVSSLLLNGEDFFKGDPSIALQNLPAYTVNQIKVYEKQSDRDKAMGLEKRGEQPLVMDVNLKKQYSVGWMANVDAGGGIEDRYSAKLFGLRFSPRTRLTVYGNLNNITDLSSPDGNGNWNSNVNPVGTIDRHSGGIDLLLQDKEKKIKTTHSLSVVHNKEDIDMNQNSTTFFQSGNVYQRKEWNTQQEKWYVKFNNSFQYIPRYGFYFTVSPYVNYSKEEYDSWTRSADMEANISERYKGEALDSLFSPTASREYTKNLINKLRSWEDEKKSFLSGGANFYLAFRPKKFNRDFLEVSGGYQYMDYDYANKYRYEMSYWNKGNNTGNERKTKYYMDNYRNSSFNYRATYSLLSSFERHYLNIPFEYSFIYNHRNSERPFYDITDSTLWAHEVDQLSSLRGSLTQYMDWTNSFFSKNETYTHIPKLVVYYAWKDHKNEDKLWVQAELPVNIVQENLDYRRNVVDTAMNRRTAFFNPRLFMIYYPDENNRQYNQLKFDYRYNSWAQNLTYKINYMDTSNPLEVWMTNPNLPDSHSHFVGFDYNWGIPEKQLRVFFYSNYTYRMNSLCQSMTYDAATGIRTYRPETVNGNWYYYGGFNTVAPIDKKRWFYFSNFTDWTYSHNVDYLSLNNQSSIRNIVYKATVKESLRLDFRKDKLFLGLRGNFYWTNAKGKNISTINTFDYSYGLNGNWELPAGFGLSGDLMMYSRRGLETNQLNTDEFLCNLHLSKSVLKGKLVFMLDGFDIFNQLSNIRYNINAQGQTETYYNVVQRYAMLRVVYKFNREPKKK</sequence>
<organism evidence="2 3">
    <name type="scientific">Paraprevotella xylaniphila YIT 11841</name>
    <dbReference type="NCBI Taxonomy" id="762982"/>
    <lineage>
        <taxon>Bacteria</taxon>
        <taxon>Pseudomonadati</taxon>
        <taxon>Bacteroidota</taxon>
        <taxon>Bacteroidia</taxon>
        <taxon>Bacteroidales</taxon>
        <taxon>Prevotellaceae</taxon>
        <taxon>Paraprevotella</taxon>
    </lineage>
</organism>
<gene>
    <name evidence="2" type="ORF">HMPREF9442_02088</name>
</gene>
<evidence type="ECO:0000313" key="2">
    <source>
        <dbReference type="EMBL" id="EGG52644.1"/>
    </source>
</evidence>
<dbReference type="OrthoDB" id="1075943at2"/>
<feature type="chain" id="PRO_5003305502" evidence="1">
    <location>
        <begin position="21"/>
        <end position="966"/>
    </location>
</feature>
<dbReference type="EMBL" id="AFBR01000065">
    <property type="protein sequence ID" value="EGG52644.1"/>
    <property type="molecule type" value="Genomic_DNA"/>
</dbReference>
<reference evidence="2 3" key="1">
    <citation type="submission" date="2011-02" db="EMBL/GenBank/DDBJ databases">
        <authorList>
            <person name="Weinstock G."/>
            <person name="Sodergren E."/>
            <person name="Clifton S."/>
            <person name="Fulton L."/>
            <person name="Fulton B."/>
            <person name="Courtney L."/>
            <person name="Fronick C."/>
            <person name="Harrison M."/>
            <person name="Strong C."/>
            <person name="Farmer C."/>
            <person name="Delahaunty K."/>
            <person name="Markovic C."/>
            <person name="Hall O."/>
            <person name="Minx P."/>
            <person name="Tomlinson C."/>
            <person name="Mitreva M."/>
            <person name="Hou S."/>
            <person name="Chen J."/>
            <person name="Wollam A."/>
            <person name="Pepin K.H."/>
            <person name="Johnson M."/>
            <person name="Bhonagiri V."/>
            <person name="Zhang X."/>
            <person name="Suruliraj S."/>
            <person name="Warren W."/>
            <person name="Chinwalla A."/>
            <person name="Mardis E.R."/>
            <person name="Wilson R.K."/>
        </authorList>
    </citation>
    <scope>NUCLEOTIDE SEQUENCE [LARGE SCALE GENOMIC DNA]</scope>
    <source>
        <strain evidence="2 3">YIT 11841</strain>
    </source>
</reference>
<comment type="caution">
    <text evidence="2">The sequence shown here is derived from an EMBL/GenBank/DDBJ whole genome shotgun (WGS) entry which is preliminary data.</text>
</comment>
<feature type="signal peptide" evidence="1">
    <location>
        <begin position="1"/>
        <end position="20"/>
    </location>
</feature>
<evidence type="ECO:0000313" key="3">
    <source>
        <dbReference type="Proteomes" id="UP000005546"/>
    </source>
</evidence>
<protein>
    <submittedName>
        <fullName evidence="2">Conserved domain protein</fullName>
    </submittedName>
</protein>
<dbReference type="Proteomes" id="UP000005546">
    <property type="component" value="Unassembled WGS sequence"/>
</dbReference>